<feature type="transmembrane region" description="Helical" evidence="1">
    <location>
        <begin position="38"/>
        <end position="57"/>
    </location>
</feature>
<dbReference type="AlphaFoldDB" id="A0A1H8TA55"/>
<evidence type="ECO:0000313" key="2">
    <source>
        <dbReference type="EMBL" id="SEO87741.1"/>
    </source>
</evidence>
<dbReference type="EMBL" id="FODJ01000015">
    <property type="protein sequence ID" value="SEO87741.1"/>
    <property type="molecule type" value="Genomic_DNA"/>
</dbReference>
<evidence type="ECO:0000256" key="1">
    <source>
        <dbReference type="SAM" id="Phobius"/>
    </source>
</evidence>
<keyword evidence="3" id="KW-1185">Reference proteome</keyword>
<protein>
    <submittedName>
        <fullName evidence="2">Uncharacterized protein</fullName>
    </submittedName>
</protein>
<accession>A0A1H8TA55</accession>
<proteinExistence type="predicted"/>
<name>A0A1H8TA55_9BACI</name>
<keyword evidence="1" id="KW-0472">Membrane</keyword>
<organism evidence="2 3">
    <name type="scientific">Amphibacillus marinus</name>
    <dbReference type="NCBI Taxonomy" id="872970"/>
    <lineage>
        <taxon>Bacteria</taxon>
        <taxon>Bacillati</taxon>
        <taxon>Bacillota</taxon>
        <taxon>Bacilli</taxon>
        <taxon>Bacillales</taxon>
        <taxon>Bacillaceae</taxon>
        <taxon>Amphibacillus</taxon>
    </lineage>
</organism>
<dbReference type="PROSITE" id="PS51257">
    <property type="entry name" value="PROKAR_LIPOPROTEIN"/>
    <property type="match status" value="1"/>
</dbReference>
<feature type="transmembrane region" description="Helical" evidence="1">
    <location>
        <begin position="7"/>
        <end position="32"/>
    </location>
</feature>
<dbReference type="Proteomes" id="UP000199300">
    <property type="component" value="Unassembled WGS sequence"/>
</dbReference>
<reference evidence="2 3" key="1">
    <citation type="submission" date="2016-10" db="EMBL/GenBank/DDBJ databases">
        <authorList>
            <person name="de Groot N.N."/>
        </authorList>
    </citation>
    <scope>NUCLEOTIDE SEQUENCE [LARGE SCALE GENOMIC DNA]</scope>
    <source>
        <strain evidence="2 3">CGMCC 1.10434</strain>
    </source>
</reference>
<evidence type="ECO:0000313" key="3">
    <source>
        <dbReference type="Proteomes" id="UP000199300"/>
    </source>
</evidence>
<keyword evidence="1" id="KW-0812">Transmembrane</keyword>
<sequence length="76" mass="8397">MKRVIIVNIIVSFIIIACAIGYVLSLFFQLGILESMTVYGGWVLLAVNLGCFVNLLSASKKLSFFQKIKIRGLTSL</sequence>
<gene>
    <name evidence="2" type="ORF">SAMN04488134_11540</name>
</gene>
<keyword evidence="1" id="KW-1133">Transmembrane helix</keyword>
<dbReference type="RefSeq" id="WP_091500115.1">
    <property type="nucleotide sequence ID" value="NZ_FODJ01000015.1"/>
</dbReference>